<keyword evidence="1" id="KW-0560">Oxidoreductase</keyword>
<keyword evidence="2" id="KW-1185">Reference proteome</keyword>
<gene>
    <name evidence="1" type="ORF">ACFFRN_27010</name>
</gene>
<dbReference type="RefSeq" id="WP_346124909.1">
    <property type="nucleotide sequence ID" value="NZ_BAAAXC010000015.1"/>
</dbReference>
<reference evidence="1 2" key="1">
    <citation type="submission" date="2024-09" db="EMBL/GenBank/DDBJ databases">
        <authorList>
            <person name="Sun Q."/>
            <person name="Mori K."/>
        </authorList>
    </citation>
    <scope>NUCLEOTIDE SEQUENCE [LARGE SCALE GENOMIC DNA]</scope>
    <source>
        <strain evidence="1 2">JCM 3323</strain>
    </source>
</reference>
<evidence type="ECO:0000313" key="1">
    <source>
        <dbReference type="EMBL" id="MFB9530267.1"/>
    </source>
</evidence>
<protein>
    <submittedName>
        <fullName evidence="1">Phytanoyl-CoA dioxygenase family protein</fullName>
    </submittedName>
</protein>
<evidence type="ECO:0000313" key="2">
    <source>
        <dbReference type="Proteomes" id="UP001589646"/>
    </source>
</evidence>
<dbReference type="EMBL" id="JBHMCE010000008">
    <property type="protein sequence ID" value="MFB9530267.1"/>
    <property type="molecule type" value="Genomic_DNA"/>
</dbReference>
<comment type="caution">
    <text evidence="1">The sequence shown here is derived from an EMBL/GenBank/DDBJ whole genome shotgun (WGS) entry which is preliminary data.</text>
</comment>
<dbReference type="Proteomes" id="UP001589646">
    <property type="component" value="Unassembled WGS sequence"/>
</dbReference>
<keyword evidence="1" id="KW-0223">Dioxygenase</keyword>
<proteinExistence type="predicted"/>
<sequence>MSIGQLQETPSGVLASNGYRLDDGAHRLGRLLPVPDAERHDRDALRGRLTRDGYLYLPGFFERAMIEDFRRYYFATLAESGLTLPGTDPIDGLAASASGLDRARFRSLLFQQIVPGREYEALCRNPALVAFYQWLLGSDEVHLHRRKIIRHVGPGESGIGTATQAHYDLVYLREGTDRVLSSWIPLGDCPVVRGPLIYLEGSHHRVLADEAEGRLRRPAASMTANLPALAEEYDSRWLVTDFAAGDLMVHSPFIIHASLDNQDPDGAFRLSTDIRYQTASEPIDARWQNHWHDQDGL</sequence>
<dbReference type="SUPFAM" id="SSF51197">
    <property type="entry name" value="Clavaminate synthase-like"/>
    <property type="match status" value="1"/>
</dbReference>
<dbReference type="PANTHER" id="PTHR40128:SF1">
    <property type="entry name" value="PHYTANOYL-COA HYDROXYLASE"/>
    <property type="match status" value="1"/>
</dbReference>
<accession>A0ABV5Q462</accession>
<organism evidence="1 2">
    <name type="scientific">Nonomuraea roseola</name>
    <dbReference type="NCBI Taxonomy" id="46179"/>
    <lineage>
        <taxon>Bacteria</taxon>
        <taxon>Bacillati</taxon>
        <taxon>Actinomycetota</taxon>
        <taxon>Actinomycetes</taxon>
        <taxon>Streptosporangiales</taxon>
        <taxon>Streptosporangiaceae</taxon>
        <taxon>Nonomuraea</taxon>
    </lineage>
</organism>
<dbReference type="Pfam" id="PF05721">
    <property type="entry name" value="PhyH"/>
    <property type="match status" value="1"/>
</dbReference>
<dbReference type="GO" id="GO:0051213">
    <property type="term" value="F:dioxygenase activity"/>
    <property type="evidence" value="ECO:0007669"/>
    <property type="project" value="UniProtKB-KW"/>
</dbReference>
<dbReference type="InterPro" id="IPR008775">
    <property type="entry name" value="Phytyl_CoA_dOase-like"/>
</dbReference>
<name>A0ABV5Q462_9ACTN</name>
<dbReference type="PANTHER" id="PTHR40128">
    <property type="entry name" value="EXPRESSED PROTEIN"/>
    <property type="match status" value="1"/>
</dbReference>
<dbReference type="Gene3D" id="2.60.120.620">
    <property type="entry name" value="q2cbj1_9rhob like domain"/>
    <property type="match status" value="1"/>
</dbReference>